<dbReference type="AlphaFoldDB" id="A0AA38I4L5"/>
<comment type="caution">
    <text evidence="6">The sequence shown here is derived from an EMBL/GenBank/DDBJ whole genome shotgun (WGS) entry which is preliminary data.</text>
</comment>
<proteinExistence type="predicted"/>
<dbReference type="InterPro" id="IPR011011">
    <property type="entry name" value="Znf_FYVE_PHD"/>
</dbReference>
<dbReference type="PROSITE" id="PS50016">
    <property type="entry name" value="ZF_PHD_2"/>
    <property type="match status" value="1"/>
</dbReference>
<protein>
    <recommendedName>
        <fullName evidence="5">PHD-type domain-containing protein</fullName>
    </recommendedName>
</protein>
<reference evidence="6" key="1">
    <citation type="journal article" date="2023" name="G3 (Bethesda)">
        <title>Whole genome assemblies of Zophobas morio and Tenebrio molitor.</title>
        <authorList>
            <person name="Kaur S."/>
            <person name="Stinson S.A."/>
            <person name="diCenzo G.C."/>
        </authorList>
    </citation>
    <scope>NUCLEOTIDE SEQUENCE</scope>
    <source>
        <strain evidence="6">QUZm001</strain>
    </source>
</reference>
<feature type="domain" description="PHD-type" evidence="5">
    <location>
        <begin position="1"/>
        <end position="59"/>
    </location>
</feature>
<evidence type="ECO:0000256" key="1">
    <source>
        <dbReference type="ARBA" id="ARBA00022723"/>
    </source>
</evidence>
<dbReference type="Proteomes" id="UP001168821">
    <property type="component" value="Unassembled WGS sequence"/>
</dbReference>
<keyword evidence="1" id="KW-0479">Metal-binding</keyword>
<dbReference type="EMBL" id="JALNTZ010000006">
    <property type="protein sequence ID" value="KAJ3649065.1"/>
    <property type="molecule type" value="Genomic_DNA"/>
</dbReference>
<accession>A0AA38I4L5</accession>
<dbReference type="InterPro" id="IPR019787">
    <property type="entry name" value="Znf_PHD-finger"/>
</dbReference>
<dbReference type="InterPro" id="IPR013083">
    <property type="entry name" value="Znf_RING/FYVE/PHD"/>
</dbReference>
<dbReference type="SUPFAM" id="SSF57903">
    <property type="entry name" value="FYVE/PHD zinc finger"/>
    <property type="match status" value="1"/>
</dbReference>
<evidence type="ECO:0000313" key="7">
    <source>
        <dbReference type="Proteomes" id="UP001168821"/>
    </source>
</evidence>
<evidence type="ECO:0000313" key="6">
    <source>
        <dbReference type="EMBL" id="KAJ3649065.1"/>
    </source>
</evidence>
<evidence type="ECO:0000256" key="3">
    <source>
        <dbReference type="ARBA" id="ARBA00022833"/>
    </source>
</evidence>
<gene>
    <name evidence="6" type="ORF">Zmor_020827</name>
</gene>
<evidence type="ECO:0000256" key="4">
    <source>
        <dbReference type="PROSITE-ProRule" id="PRU00146"/>
    </source>
</evidence>
<dbReference type="GO" id="GO:0008270">
    <property type="term" value="F:zinc ion binding"/>
    <property type="evidence" value="ECO:0007669"/>
    <property type="project" value="UniProtKB-KW"/>
</dbReference>
<evidence type="ECO:0000256" key="2">
    <source>
        <dbReference type="ARBA" id="ARBA00022771"/>
    </source>
</evidence>
<name>A0AA38I4L5_9CUCU</name>
<sequence>MSSCANCNSSVNHNSPHINCDVCQNAVHFKCVNLSENDIKMTRSKSKSVKVVCNECSINITQYKNVKSIVDTLREEFSKSLDKMRQSFQDEINNLKSTLSSKTASSNSIEFEEIVHEVFERQQKQNNVIIFGIPENTEPAQTAEERQNKDVAVVSEILKIVKANNEPQTSQIKRLGRYNKNNARSRPIKICLNSRNDVLDVIKNAKCLKDNPNFSNITLSFDRTKKQIDFYKQVKLELKDRLNNGEKDLKIRYVNGIPKIVSLN</sequence>
<keyword evidence="3" id="KW-0862">Zinc</keyword>
<organism evidence="6 7">
    <name type="scientific">Zophobas morio</name>
    <dbReference type="NCBI Taxonomy" id="2755281"/>
    <lineage>
        <taxon>Eukaryota</taxon>
        <taxon>Metazoa</taxon>
        <taxon>Ecdysozoa</taxon>
        <taxon>Arthropoda</taxon>
        <taxon>Hexapoda</taxon>
        <taxon>Insecta</taxon>
        <taxon>Pterygota</taxon>
        <taxon>Neoptera</taxon>
        <taxon>Endopterygota</taxon>
        <taxon>Coleoptera</taxon>
        <taxon>Polyphaga</taxon>
        <taxon>Cucujiformia</taxon>
        <taxon>Tenebrionidae</taxon>
        <taxon>Zophobas</taxon>
    </lineage>
</organism>
<keyword evidence="2 4" id="KW-0863">Zinc-finger</keyword>
<dbReference type="Gene3D" id="3.30.40.10">
    <property type="entry name" value="Zinc/RING finger domain, C3HC4 (zinc finger)"/>
    <property type="match status" value="1"/>
</dbReference>
<dbReference type="CDD" id="cd15489">
    <property type="entry name" value="PHD_SF"/>
    <property type="match status" value="1"/>
</dbReference>
<evidence type="ECO:0000259" key="5">
    <source>
        <dbReference type="PROSITE" id="PS50016"/>
    </source>
</evidence>
<keyword evidence="7" id="KW-1185">Reference proteome</keyword>